<dbReference type="Proteomes" id="UP001307849">
    <property type="component" value="Unassembled WGS sequence"/>
</dbReference>
<protein>
    <submittedName>
        <fullName evidence="1">Uncharacterized protein</fullName>
    </submittedName>
</protein>
<name>A0AAN8RP28_9PEZI</name>
<sequence length="144" mass="16260">MSHNGIEGLSQDIELLTIMEENHKPTILPTTQSKNELKSTEVLQVSRGAVPGRGVKPPDAIVTLCRQYKLHRWVDTHHVGRRFRCTVHIAKKKRAKHRLSAGRTKNSRGEAVYAAYEKLLAMVENMDLAMFFEKNGSGDELPKL</sequence>
<proteinExistence type="predicted"/>
<dbReference type="AlphaFoldDB" id="A0AAN8RP28"/>
<comment type="caution">
    <text evidence="1">The sequence shown here is derived from an EMBL/GenBank/DDBJ whole genome shotgun (WGS) entry which is preliminary data.</text>
</comment>
<accession>A0AAN8RP28</accession>
<dbReference type="EMBL" id="JAVHJM010000015">
    <property type="protein sequence ID" value="KAK6497254.1"/>
    <property type="molecule type" value="Genomic_DNA"/>
</dbReference>
<gene>
    <name evidence="1" type="ORF">TWF506_004728</name>
</gene>
<evidence type="ECO:0000313" key="1">
    <source>
        <dbReference type="EMBL" id="KAK6497254.1"/>
    </source>
</evidence>
<organism evidence="1 2">
    <name type="scientific">Arthrobotrys conoides</name>
    <dbReference type="NCBI Taxonomy" id="74498"/>
    <lineage>
        <taxon>Eukaryota</taxon>
        <taxon>Fungi</taxon>
        <taxon>Dikarya</taxon>
        <taxon>Ascomycota</taxon>
        <taxon>Pezizomycotina</taxon>
        <taxon>Orbiliomycetes</taxon>
        <taxon>Orbiliales</taxon>
        <taxon>Orbiliaceae</taxon>
        <taxon>Arthrobotrys</taxon>
    </lineage>
</organism>
<keyword evidence="2" id="KW-1185">Reference proteome</keyword>
<evidence type="ECO:0000313" key="2">
    <source>
        <dbReference type="Proteomes" id="UP001307849"/>
    </source>
</evidence>
<reference evidence="1 2" key="1">
    <citation type="submission" date="2019-10" db="EMBL/GenBank/DDBJ databases">
        <authorList>
            <person name="Palmer J.M."/>
        </authorList>
    </citation>
    <scope>NUCLEOTIDE SEQUENCE [LARGE SCALE GENOMIC DNA]</scope>
    <source>
        <strain evidence="1 2">TWF506</strain>
    </source>
</reference>